<dbReference type="Proteomes" id="UP000290365">
    <property type="component" value="Chromosome"/>
</dbReference>
<reference evidence="3 4" key="1">
    <citation type="submission" date="2019-01" db="EMBL/GenBank/DDBJ databases">
        <title>Ktedonosporobacter rubrisoli SCAWS-G2.</title>
        <authorList>
            <person name="Huang Y."/>
            <person name="Yan B."/>
        </authorList>
    </citation>
    <scope>NUCLEOTIDE SEQUENCE [LARGE SCALE GENOMIC DNA]</scope>
    <source>
        <strain evidence="3 4">SCAWS-G2</strain>
    </source>
</reference>
<evidence type="ECO:0000259" key="2">
    <source>
        <dbReference type="PROSITE" id="PS50002"/>
    </source>
</evidence>
<evidence type="ECO:0000313" key="4">
    <source>
        <dbReference type="Proteomes" id="UP000290365"/>
    </source>
</evidence>
<dbReference type="PROSITE" id="PS50002">
    <property type="entry name" value="SH3"/>
    <property type="match status" value="1"/>
</dbReference>
<evidence type="ECO:0000313" key="3">
    <source>
        <dbReference type="EMBL" id="QBD79714.1"/>
    </source>
</evidence>
<dbReference type="EMBL" id="CP035758">
    <property type="protein sequence ID" value="QBD79714.1"/>
    <property type="molecule type" value="Genomic_DNA"/>
</dbReference>
<dbReference type="InterPro" id="IPR001452">
    <property type="entry name" value="SH3_domain"/>
</dbReference>
<dbReference type="SUPFAM" id="SSF50044">
    <property type="entry name" value="SH3-domain"/>
    <property type="match status" value="2"/>
</dbReference>
<protein>
    <recommendedName>
        <fullName evidence="2">SH3 domain-containing protein</fullName>
    </recommendedName>
</protein>
<dbReference type="PIRSF" id="PIRSF034961">
    <property type="entry name" value="UCP034961_SH3_2"/>
    <property type="match status" value="1"/>
</dbReference>
<accession>A0A4P6JVZ3</accession>
<dbReference type="SMART" id="SM00326">
    <property type="entry name" value="SH3"/>
    <property type="match status" value="2"/>
</dbReference>
<dbReference type="KEGG" id="kbs:EPA93_28550"/>
<feature type="domain" description="SH3" evidence="2">
    <location>
        <begin position="63"/>
        <end position="117"/>
    </location>
</feature>
<dbReference type="RefSeq" id="WP_129890780.1">
    <property type="nucleotide sequence ID" value="NZ_CP035758.1"/>
</dbReference>
<dbReference type="InterPro" id="IPR014593">
    <property type="entry name" value="UCP034961_SH3_2"/>
</dbReference>
<evidence type="ECO:0000256" key="1">
    <source>
        <dbReference type="ARBA" id="ARBA00022443"/>
    </source>
</evidence>
<keyword evidence="1" id="KW-0728">SH3 domain</keyword>
<dbReference type="Pfam" id="PF07653">
    <property type="entry name" value="SH3_2"/>
    <property type="match status" value="2"/>
</dbReference>
<name>A0A4P6JVZ3_KTERU</name>
<dbReference type="OrthoDB" id="9805228at2"/>
<dbReference type="InterPro" id="IPR036028">
    <property type="entry name" value="SH3-like_dom_sf"/>
</dbReference>
<keyword evidence="4" id="KW-1185">Reference proteome</keyword>
<organism evidence="3 4">
    <name type="scientific">Ktedonosporobacter rubrisoli</name>
    <dbReference type="NCBI Taxonomy" id="2509675"/>
    <lineage>
        <taxon>Bacteria</taxon>
        <taxon>Bacillati</taxon>
        <taxon>Chloroflexota</taxon>
        <taxon>Ktedonobacteria</taxon>
        <taxon>Ktedonobacterales</taxon>
        <taxon>Ktedonosporobacteraceae</taxon>
        <taxon>Ktedonosporobacter</taxon>
    </lineage>
</organism>
<gene>
    <name evidence="3" type="ORF">EPA93_28550</name>
</gene>
<dbReference type="AlphaFoldDB" id="A0A4P6JVZ3"/>
<dbReference type="CDD" id="cd00174">
    <property type="entry name" value="SH3"/>
    <property type="match status" value="1"/>
</dbReference>
<dbReference type="Gene3D" id="2.30.30.40">
    <property type="entry name" value="SH3 Domains"/>
    <property type="match status" value="2"/>
</dbReference>
<proteinExistence type="predicted"/>
<sequence>MAESCKGRVTKAYERSAADPIAVRAGEEVTLNGREYNWDGWTWLWCTSKAGKSGWVPEAYLELNALRASVRVDYKAIELTLTEGEGLQVEKEESGWCWCVKQSGESGWVPSRNIVRI</sequence>